<accession>X1BUJ1</accession>
<evidence type="ECO:0000256" key="3">
    <source>
        <dbReference type="ARBA" id="ARBA00022723"/>
    </source>
</evidence>
<keyword evidence="3" id="KW-0479">Metal-binding</keyword>
<dbReference type="GO" id="GO:0051536">
    <property type="term" value="F:iron-sulfur cluster binding"/>
    <property type="evidence" value="ECO:0007669"/>
    <property type="project" value="UniProtKB-KW"/>
</dbReference>
<evidence type="ECO:0000256" key="4">
    <source>
        <dbReference type="ARBA" id="ARBA00023004"/>
    </source>
</evidence>
<feature type="domain" description="B12-binding" evidence="6">
    <location>
        <begin position="14"/>
        <end position="148"/>
    </location>
</feature>
<evidence type="ECO:0000256" key="5">
    <source>
        <dbReference type="ARBA" id="ARBA00023014"/>
    </source>
</evidence>
<evidence type="ECO:0000256" key="1">
    <source>
        <dbReference type="ARBA" id="ARBA00001966"/>
    </source>
</evidence>
<sequence>MTGNTVRSENSNMKITLLNPRLKTWSPNVYVPLGLGYIAASLEQAGHDVEIIDLNVHRISNNELRKRVTGAEIVGITGMITEYRTLLGLVDVVKTANPEARVVLGGPLATALPEKLLQESAADFIVLGEGEKTIVNLVSAIGQGGDISGIKGIAFRADGRINVTEPVEP</sequence>
<dbReference type="CDD" id="cd02068">
    <property type="entry name" value="radical_SAM_B12_BD"/>
    <property type="match status" value="1"/>
</dbReference>
<dbReference type="PROSITE" id="PS51332">
    <property type="entry name" value="B12_BINDING"/>
    <property type="match status" value="1"/>
</dbReference>
<dbReference type="GO" id="GO:0046872">
    <property type="term" value="F:metal ion binding"/>
    <property type="evidence" value="ECO:0007669"/>
    <property type="project" value="UniProtKB-KW"/>
</dbReference>
<dbReference type="Gene3D" id="3.40.50.280">
    <property type="entry name" value="Cobalamin-binding domain"/>
    <property type="match status" value="1"/>
</dbReference>
<proteinExistence type="predicted"/>
<dbReference type="EMBL" id="BART01025317">
    <property type="protein sequence ID" value="GAG99414.1"/>
    <property type="molecule type" value="Genomic_DNA"/>
</dbReference>
<keyword evidence="2" id="KW-0949">S-adenosyl-L-methionine</keyword>
<protein>
    <recommendedName>
        <fullName evidence="6">B12-binding domain-containing protein</fullName>
    </recommendedName>
</protein>
<organism evidence="7">
    <name type="scientific">marine sediment metagenome</name>
    <dbReference type="NCBI Taxonomy" id="412755"/>
    <lineage>
        <taxon>unclassified sequences</taxon>
        <taxon>metagenomes</taxon>
        <taxon>ecological metagenomes</taxon>
    </lineage>
</organism>
<reference evidence="7" key="1">
    <citation type="journal article" date="2014" name="Front. Microbiol.">
        <title>High frequency of phylogenetically diverse reductive dehalogenase-homologous genes in deep subseafloor sedimentary metagenomes.</title>
        <authorList>
            <person name="Kawai M."/>
            <person name="Futagami T."/>
            <person name="Toyoda A."/>
            <person name="Takaki Y."/>
            <person name="Nishi S."/>
            <person name="Hori S."/>
            <person name="Arai W."/>
            <person name="Tsubouchi T."/>
            <person name="Morono Y."/>
            <person name="Uchiyama I."/>
            <person name="Ito T."/>
            <person name="Fujiyama A."/>
            <person name="Inagaki F."/>
            <person name="Takami H."/>
        </authorList>
    </citation>
    <scope>NUCLEOTIDE SEQUENCE</scope>
    <source>
        <strain evidence="7">Expedition CK06-06</strain>
    </source>
</reference>
<dbReference type="InterPro" id="IPR006158">
    <property type="entry name" value="Cobalamin-bd"/>
</dbReference>
<gene>
    <name evidence="7" type="ORF">S01H4_45470</name>
</gene>
<feature type="non-terminal residue" evidence="7">
    <location>
        <position position="169"/>
    </location>
</feature>
<keyword evidence="4" id="KW-0408">Iron</keyword>
<dbReference type="PANTHER" id="PTHR43409:SF7">
    <property type="entry name" value="BLL1977 PROTEIN"/>
    <property type="match status" value="1"/>
</dbReference>
<dbReference type="GO" id="GO:0031419">
    <property type="term" value="F:cobalamin binding"/>
    <property type="evidence" value="ECO:0007669"/>
    <property type="project" value="InterPro"/>
</dbReference>
<dbReference type="InterPro" id="IPR036724">
    <property type="entry name" value="Cobalamin-bd_sf"/>
</dbReference>
<dbReference type="AlphaFoldDB" id="X1BUJ1"/>
<name>X1BUJ1_9ZZZZ</name>
<comment type="caution">
    <text evidence="7">The sequence shown here is derived from an EMBL/GenBank/DDBJ whole genome shotgun (WGS) entry which is preliminary data.</text>
</comment>
<evidence type="ECO:0000259" key="6">
    <source>
        <dbReference type="PROSITE" id="PS51332"/>
    </source>
</evidence>
<evidence type="ECO:0000256" key="2">
    <source>
        <dbReference type="ARBA" id="ARBA00022691"/>
    </source>
</evidence>
<dbReference type="Pfam" id="PF02310">
    <property type="entry name" value="B12-binding"/>
    <property type="match status" value="1"/>
</dbReference>
<comment type="cofactor">
    <cofactor evidence="1">
        <name>[4Fe-4S] cluster</name>
        <dbReference type="ChEBI" id="CHEBI:49883"/>
    </cofactor>
</comment>
<keyword evidence="5" id="KW-0411">Iron-sulfur</keyword>
<dbReference type="InterPro" id="IPR051198">
    <property type="entry name" value="BchE-like"/>
</dbReference>
<evidence type="ECO:0000313" key="7">
    <source>
        <dbReference type="EMBL" id="GAG99414.1"/>
    </source>
</evidence>
<dbReference type="PANTHER" id="PTHR43409">
    <property type="entry name" value="ANAEROBIC MAGNESIUM-PROTOPORPHYRIN IX MONOMETHYL ESTER CYCLASE-RELATED"/>
    <property type="match status" value="1"/>
</dbReference>
<dbReference type="SUPFAM" id="SSF52242">
    <property type="entry name" value="Cobalamin (vitamin B12)-binding domain"/>
    <property type="match status" value="1"/>
</dbReference>